<dbReference type="PROSITE" id="PS50082">
    <property type="entry name" value="WD_REPEATS_2"/>
    <property type="match status" value="3"/>
</dbReference>
<organism evidence="4">
    <name type="scientific">Emiliania huxleyi</name>
    <name type="common">Coccolithophore</name>
    <name type="synonym">Pontosphaera huxleyi</name>
    <dbReference type="NCBI Taxonomy" id="2903"/>
    <lineage>
        <taxon>Eukaryota</taxon>
        <taxon>Haptista</taxon>
        <taxon>Haptophyta</taxon>
        <taxon>Prymnesiophyceae</taxon>
        <taxon>Isochrysidales</taxon>
        <taxon>Noelaerhabdaceae</taxon>
        <taxon>Emiliania</taxon>
    </lineage>
</organism>
<gene>
    <name evidence="4" type="ORF">EHUX00137_LOCUS33494</name>
</gene>
<proteinExistence type="predicted"/>
<dbReference type="AlphaFoldDB" id="A0A7S3WT39"/>
<feature type="repeat" description="WD" evidence="3">
    <location>
        <begin position="189"/>
        <end position="230"/>
    </location>
</feature>
<evidence type="ECO:0000256" key="1">
    <source>
        <dbReference type="ARBA" id="ARBA00022574"/>
    </source>
</evidence>
<sequence>MPSLSVGTHMATLYHPTASQLNAHEGGISCVAWGHGLVVTGSADEAVHSYDVSGAKIERRHTLTGHELGVTAVAVAADVAVAASAALDSRIRVWNLDTGSLNLEIDCGPMSYGVALSPDGATVAAGSMGGISLWDAASGSKTASLSIGSDRIVLCAAISADGALLAAGAEDGGVHVFEMEAPYQRVAKMEAHAVAVRCVAFSRDGKTVLSGSEDSRAVLWEAASGRQLYTLQGHGSWVLGAAFSADGSHVVTCSSDQTVRNWDLTTGASVQTLADSHSDQAWGVAFDPSGGRFCSVGDDRAIRVFEATVAGGE</sequence>
<dbReference type="PANTHER" id="PTHR19848:SF8">
    <property type="entry name" value="F-BOX AND WD REPEAT DOMAIN CONTAINING 7"/>
    <property type="match status" value="1"/>
</dbReference>
<keyword evidence="2" id="KW-0677">Repeat</keyword>
<dbReference type="CDD" id="cd00200">
    <property type="entry name" value="WD40"/>
    <property type="match status" value="1"/>
</dbReference>
<dbReference type="InterPro" id="IPR015943">
    <property type="entry name" value="WD40/YVTN_repeat-like_dom_sf"/>
</dbReference>
<keyword evidence="1 3" id="KW-0853">WD repeat</keyword>
<dbReference type="InterPro" id="IPR036322">
    <property type="entry name" value="WD40_repeat_dom_sf"/>
</dbReference>
<name>A0A7S3WT39_EMIHU</name>
<dbReference type="Gene3D" id="2.130.10.10">
    <property type="entry name" value="YVTN repeat-like/Quinoprotein amine dehydrogenase"/>
    <property type="match status" value="1"/>
</dbReference>
<dbReference type="PROSITE" id="PS00678">
    <property type="entry name" value="WD_REPEATS_1"/>
    <property type="match status" value="2"/>
</dbReference>
<dbReference type="SMART" id="SM00320">
    <property type="entry name" value="WD40"/>
    <property type="match status" value="7"/>
</dbReference>
<evidence type="ECO:0008006" key="5">
    <source>
        <dbReference type="Google" id="ProtNLM"/>
    </source>
</evidence>
<dbReference type="InterPro" id="IPR001680">
    <property type="entry name" value="WD40_rpt"/>
</dbReference>
<dbReference type="Pfam" id="PF00400">
    <property type="entry name" value="WD40"/>
    <property type="match status" value="6"/>
</dbReference>
<protein>
    <recommendedName>
        <fullName evidence="5">Anaphase-promoting complex subunit 4 WD40 domain-containing protein</fullName>
    </recommendedName>
</protein>
<dbReference type="PANTHER" id="PTHR19848">
    <property type="entry name" value="WD40 REPEAT PROTEIN"/>
    <property type="match status" value="1"/>
</dbReference>
<dbReference type="PROSITE" id="PS50294">
    <property type="entry name" value="WD_REPEATS_REGION"/>
    <property type="match status" value="3"/>
</dbReference>
<feature type="repeat" description="WD" evidence="3">
    <location>
        <begin position="63"/>
        <end position="104"/>
    </location>
</feature>
<accession>A0A7S3WT39</accession>
<feature type="repeat" description="WD" evidence="3">
    <location>
        <begin position="231"/>
        <end position="272"/>
    </location>
</feature>
<evidence type="ECO:0000256" key="3">
    <source>
        <dbReference type="PROSITE-ProRule" id="PRU00221"/>
    </source>
</evidence>
<evidence type="ECO:0000256" key="2">
    <source>
        <dbReference type="ARBA" id="ARBA00022737"/>
    </source>
</evidence>
<dbReference type="SUPFAM" id="SSF50978">
    <property type="entry name" value="WD40 repeat-like"/>
    <property type="match status" value="1"/>
</dbReference>
<reference evidence="4" key="1">
    <citation type="submission" date="2021-01" db="EMBL/GenBank/DDBJ databases">
        <authorList>
            <person name="Corre E."/>
            <person name="Pelletier E."/>
            <person name="Niang G."/>
            <person name="Scheremetjew M."/>
            <person name="Finn R."/>
            <person name="Kale V."/>
            <person name="Holt S."/>
            <person name="Cochrane G."/>
            <person name="Meng A."/>
            <person name="Brown T."/>
            <person name="Cohen L."/>
        </authorList>
    </citation>
    <scope>NUCLEOTIDE SEQUENCE</scope>
    <source>
        <strain evidence="4">379</strain>
    </source>
</reference>
<evidence type="ECO:0000313" key="4">
    <source>
        <dbReference type="EMBL" id="CAE0576069.1"/>
    </source>
</evidence>
<dbReference type="EMBL" id="HBIR01042928">
    <property type="protein sequence ID" value="CAE0576069.1"/>
    <property type="molecule type" value="Transcribed_RNA"/>
</dbReference>
<dbReference type="InterPro" id="IPR019775">
    <property type="entry name" value="WD40_repeat_CS"/>
</dbReference>